<evidence type="ECO:0000313" key="2">
    <source>
        <dbReference type="Proteomes" id="UP000245119"/>
    </source>
</evidence>
<dbReference type="EMBL" id="PZQS01000005">
    <property type="protein sequence ID" value="PVD30547.1"/>
    <property type="molecule type" value="Genomic_DNA"/>
</dbReference>
<name>A0A2T7PAW0_POMCA</name>
<accession>A0A2T7PAW0</accession>
<comment type="caution">
    <text evidence="1">The sequence shown here is derived from an EMBL/GenBank/DDBJ whole genome shotgun (WGS) entry which is preliminary data.</text>
</comment>
<proteinExistence type="predicted"/>
<evidence type="ECO:0000313" key="1">
    <source>
        <dbReference type="EMBL" id="PVD30547.1"/>
    </source>
</evidence>
<keyword evidence="2" id="KW-1185">Reference proteome</keyword>
<protein>
    <submittedName>
        <fullName evidence="1">Uncharacterized protein</fullName>
    </submittedName>
</protein>
<sequence length="197" mass="21805">MREAGRGGCEFRCQFLPWPRRTKRIQQTEMAQIAADPRQTSTGRRCDGGARPFITLLPSPSLNSVLAAPREQSGAVVAEADQPCITTSNRVEDGVRAVEEEEEEQGSCQLQHAVLYGVVYFISDCRTPLLFFASMQSAPARHVYVCGCKGDIGARWLKLQSMSDIKDRRQSNDIAGAENRGRDAVGLRVLCHLRDHA</sequence>
<reference evidence="1 2" key="1">
    <citation type="submission" date="2018-04" db="EMBL/GenBank/DDBJ databases">
        <title>The genome of golden apple snail Pomacea canaliculata provides insight into stress tolerance and invasive adaptation.</title>
        <authorList>
            <person name="Liu C."/>
            <person name="Liu B."/>
            <person name="Ren Y."/>
            <person name="Zhang Y."/>
            <person name="Wang H."/>
            <person name="Li S."/>
            <person name="Jiang F."/>
            <person name="Yin L."/>
            <person name="Zhang G."/>
            <person name="Qian W."/>
            <person name="Fan W."/>
        </authorList>
    </citation>
    <scope>NUCLEOTIDE SEQUENCE [LARGE SCALE GENOMIC DNA]</scope>
    <source>
        <strain evidence="1">SZHN2017</strain>
        <tissue evidence="1">Muscle</tissue>
    </source>
</reference>
<organism evidence="1 2">
    <name type="scientific">Pomacea canaliculata</name>
    <name type="common">Golden apple snail</name>
    <dbReference type="NCBI Taxonomy" id="400727"/>
    <lineage>
        <taxon>Eukaryota</taxon>
        <taxon>Metazoa</taxon>
        <taxon>Spiralia</taxon>
        <taxon>Lophotrochozoa</taxon>
        <taxon>Mollusca</taxon>
        <taxon>Gastropoda</taxon>
        <taxon>Caenogastropoda</taxon>
        <taxon>Architaenioglossa</taxon>
        <taxon>Ampullarioidea</taxon>
        <taxon>Ampullariidae</taxon>
        <taxon>Pomacea</taxon>
    </lineage>
</organism>
<gene>
    <name evidence="1" type="ORF">C0Q70_09815</name>
</gene>
<dbReference type="Proteomes" id="UP000245119">
    <property type="component" value="Linkage Group LG5"/>
</dbReference>
<dbReference type="AlphaFoldDB" id="A0A2T7PAW0"/>